<comment type="similarity">
    <text evidence="2">Belongs to the chromate ion transporter (CHR) (TC 2.A.51) family.</text>
</comment>
<proteinExistence type="inferred from homology"/>
<keyword evidence="6 7" id="KW-0472">Membrane</keyword>
<keyword evidence="3" id="KW-1003">Cell membrane</keyword>
<evidence type="ECO:0000256" key="4">
    <source>
        <dbReference type="ARBA" id="ARBA00022692"/>
    </source>
</evidence>
<evidence type="ECO:0000256" key="5">
    <source>
        <dbReference type="ARBA" id="ARBA00022989"/>
    </source>
</evidence>
<dbReference type="Pfam" id="PF02417">
    <property type="entry name" value="Chromate_transp"/>
    <property type="match status" value="1"/>
</dbReference>
<keyword evidence="5 7" id="KW-1133">Transmembrane helix</keyword>
<comment type="subcellular location">
    <subcellularLocation>
        <location evidence="1">Cell membrane</location>
        <topology evidence="1">Multi-pass membrane protein</topology>
    </subcellularLocation>
</comment>
<keyword evidence="4 7" id="KW-0812">Transmembrane</keyword>
<reference evidence="8" key="1">
    <citation type="journal article" date="2020" name="mSystems">
        <title>Genome- and Community-Level Interaction Insights into Carbon Utilization and Element Cycling Functions of Hydrothermarchaeota in Hydrothermal Sediment.</title>
        <authorList>
            <person name="Zhou Z."/>
            <person name="Liu Y."/>
            <person name="Xu W."/>
            <person name="Pan J."/>
            <person name="Luo Z.H."/>
            <person name="Li M."/>
        </authorList>
    </citation>
    <scope>NUCLEOTIDE SEQUENCE [LARGE SCALE GENOMIC DNA]</scope>
    <source>
        <strain evidence="8">SpSt-618</strain>
        <strain evidence="9">SpSt-657</strain>
    </source>
</reference>
<accession>A0A7J3IA53</accession>
<dbReference type="EMBL" id="DTBZ01000062">
    <property type="protein sequence ID" value="HGQ17866.1"/>
    <property type="molecule type" value="Genomic_DNA"/>
</dbReference>
<dbReference type="PANTHER" id="PTHR43663">
    <property type="entry name" value="CHROMATE TRANSPORT PROTEIN-RELATED"/>
    <property type="match status" value="1"/>
</dbReference>
<sequence>MFGGGYAMIPILKYEVVDRNRWLSEDEFIDVIAIAESTPGPIAINSATYIGYKLGGVPGALIATMGVVMPAFTVILAIATILTNFYQHIVTRSILFGIRTAVIGLIASAFITVIRGVFKGLNLNQAAVTVLMAVAIFIAIVKFNIDPVVLILISAAVGLILGLAGFL</sequence>
<dbReference type="InterPro" id="IPR052518">
    <property type="entry name" value="CHR_Transporter"/>
</dbReference>
<evidence type="ECO:0000256" key="1">
    <source>
        <dbReference type="ARBA" id="ARBA00004651"/>
    </source>
</evidence>
<dbReference type="GO" id="GO:0005886">
    <property type="term" value="C:plasma membrane"/>
    <property type="evidence" value="ECO:0007669"/>
    <property type="project" value="UniProtKB-SubCell"/>
</dbReference>
<dbReference type="AlphaFoldDB" id="A0A7J3IA53"/>
<feature type="transmembrane region" description="Helical" evidence="7">
    <location>
        <begin position="60"/>
        <end position="82"/>
    </location>
</feature>
<dbReference type="PANTHER" id="PTHR43663:SF1">
    <property type="entry name" value="CHROMATE TRANSPORTER"/>
    <property type="match status" value="1"/>
</dbReference>
<protein>
    <submittedName>
        <fullName evidence="8">Chromate transporter</fullName>
    </submittedName>
</protein>
<evidence type="ECO:0000313" key="8">
    <source>
        <dbReference type="EMBL" id="HGN37658.1"/>
    </source>
</evidence>
<evidence type="ECO:0000256" key="6">
    <source>
        <dbReference type="ARBA" id="ARBA00023136"/>
    </source>
</evidence>
<dbReference type="InterPro" id="IPR003370">
    <property type="entry name" value="Chromate_transpt"/>
</dbReference>
<gene>
    <name evidence="8" type="ORF">ENT87_08970</name>
    <name evidence="9" type="ORF">ENU30_02630</name>
</gene>
<evidence type="ECO:0000256" key="3">
    <source>
        <dbReference type="ARBA" id="ARBA00022475"/>
    </source>
</evidence>
<name>A0A7J3IA53_9CREN</name>
<comment type="caution">
    <text evidence="8">The sequence shown here is derived from an EMBL/GenBank/DDBJ whole genome shotgun (WGS) entry which is preliminary data.</text>
</comment>
<organism evidence="8">
    <name type="scientific">Ignisphaera aggregans</name>
    <dbReference type="NCBI Taxonomy" id="334771"/>
    <lineage>
        <taxon>Archaea</taxon>
        <taxon>Thermoproteota</taxon>
        <taxon>Thermoprotei</taxon>
        <taxon>Desulfurococcales</taxon>
        <taxon>Desulfurococcaceae</taxon>
        <taxon>Ignisphaera</taxon>
    </lineage>
</organism>
<evidence type="ECO:0000313" key="9">
    <source>
        <dbReference type="EMBL" id="HGQ17866.1"/>
    </source>
</evidence>
<feature type="transmembrane region" description="Helical" evidence="7">
    <location>
        <begin position="123"/>
        <end position="141"/>
    </location>
</feature>
<feature type="transmembrane region" description="Helical" evidence="7">
    <location>
        <begin position="148"/>
        <end position="166"/>
    </location>
</feature>
<dbReference type="EMBL" id="DTAI01000265">
    <property type="protein sequence ID" value="HGN37658.1"/>
    <property type="molecule type" value="Genomic_DNA"/>
</dbReference>
<evidence type="ECO:0000256" key="7">
    <source>
        <dbReference type="SAM" id="Phobius"/>
    </source>
</evidence>
<dbReference type="GO" id="GO:0015109">
    <property type="term" value="F:chromate transmembrane transporter activity"/>
    <property type="evidence" value="ECO:0007669"/>
    <property type="project" value="InterPro"/>
</dbReference>
<evidence type="ECO:0000256" key="2">
    <source>
        <dbReference type="ARBA" id="ARBA00005262"/>
    </source>
</evidence>
<feature type="transmembrane region" description="Helical" evidence="7">
    <location>
        <begin position="94"/>
        <end position="117"/>
    </location>
</feature>